<keyword evidence="1" id="KW-0175">Coiled coil</keyword>
<evidence type="ECO:0000313" key="2">
    <source>
        <dbReference type="EnsemblMetazoa" id="MESCA000388-PA"/>
    </source>
</evidence>
<dbReference type="EMBL" id="CAQQ02119046">
    <property type="status" value="NOT_ANNOTATED_CDS"/>
    <property type="molecule type" value="Genomic_DNA"/>
</dbReference>
<dbReference type="InterPro" id="IPR052231">
    <property type="entry name" value="Rho_GEF_signaling-related"/>
</dbReference>
<keyword evidence="3" id="KW-1185">Reference proteome</keyword>
<evidence type="ECO:0000256" key="1">
    <source>
        <dbReference type="SAM" id="Coils"/>
    </source>
</evidence>
<proteinExistence type="predicted"/>
<dbReference type="HOGENOM" id="CLU_1014014_0_0_1"/>
<dbReference type="PANTHER" id="PTHR45845">
    <property type="entry name" value="RHO GUANINE NUCLEOTIDE EXCHANGE FACTOR-RELATED"/>
    <property type="match status" value="1"/>
</dbReference>
<reference evidence="3" key="1">
    <citation type="submission" date="2013-02" db="EMBL/GenBank/DDBJ databases">
        <authorList>
            <person name="Hughes D."/>
        </authorList>
    </citation>
    <scope>NUCLEOTIDE SEQUENCE</scope>
    <source>
        <strain>Durham</strain>
        <strain evidence="3">NC isolate 2 -- Noor lab</strain>
    </source>
</reference>
<dbReference type="EMBL" id="CAQQ02119047">
    <property type="status" value="NOT_ANNOTATED_CDS"/>
    <property type="molecule type" value="Genomic_DNA"/>
</dbReference>
<accession>T1GAX2</accession>
<organism evidence="2 3">
    <name type="scientific">Megaselia scalaris</name>
    <name type="common">Humpbacked fly</name>
    <name type="synonym">Phora scalaris</name>
    <dbReference type="NCBI Taxonomy" id="36166"/>
    <lineage>
        <taxon>Eukaryota</taxon>
        <taxon>Metazoa</taxon>
        <taxon>Ecdysozoa</taxon>
        <taxon>Arthropoda</taxon>
        <taxon>Hexapoda</taxon>
        <taxon>Insecta</taxon>
        <taxon>Pterygota</taxon>
        <taxon>Neoptera</taxon>
        <taxon>Endopterygota</taxon>
        <taxon>Diptera</taxon>
        <taxon>Brachycera</taxon>
        <taxon>Muscomorpha</taxon>
        <taxon>Platypezoidea</taxon>
        <taxon>Phoridae</taxon>
        <taxon>Megaseliini</taxon>
        <taxon>Megaselia</taxon>
    </lineage>
</organism>
<dbReference type="Proteomes" id="UP000015102">
    <property type="component" value="Unassembled WGS sequence"/>
</dbReference>
<dbReference type="PANTHER" id="PTHR45845:SF3">
    <property type="entry name" value="PURATROPHIN-1-LIKE, ISOFORM A"/>
    <property type="match status" value="1"/>
</dbReference>
<evidence type="ECO:0000313" key="3">
    <source>
        <dbReference type="Proteomes" id="UP000015102"/>
    </source>
</evidence>
<sequence>SSSSSTTKCTVLQPSKPEFTILVNIRKPEDDTPSLLNLLSNSLKLISNNMRVDDILIYHTFEETSVVISNSCNQNNNLFPNVTVREITTPQALLTYIALKNLPQEFGGTWIHNQEKWIEFMRLAEVIQNQCLATGQRLVTTMSDIRLSDLQGLPTRRQLYAQHRALSRTLMDSDLHNLRKNGPNSVARLHELYKSITSTTSMTTATTTCSSTCNDATAMSTAENDVSSRLNTIVILFNEVDQAAKRLEQLTEQRRERLRELTRQRNLEDEINEVS</sequence>
<dbReference type="OMA" id="CNDATAM"/>
<dbReference type="AlphaFoldDB" id="T1GAX2"/>
<dbReference type="STRING" id="36166.T1GAX2"/>
<dbReference type="EMBL" id="CAQQ02119048">
    <property type="status" value="NOT_ANNOTATED_CDS"/>
    <property type="molecule type" value="Genomic_DNA"/>
</dbReference>
<dbReference type="EnsemblMetazoa" id="MESCA000388-RA">
    <property type="protein sequence ID" value="MESCA000388-PA"/>
    <property type="gene ID" value="MESCA000388"/>
</dbReference>
<protein>
    <submittedName>
        <fullName evidence="2">Uncharacterized protein</fullName>
    </submittedName>
</protein>
<name>T1GAX2_MEGSC</name>
<reference evidence="2" key="2">
    <citation type="submission" date="2015-06" db="UniProtKB">
        <authorList>
            <consortium name="EnsemblMetazoa"/>
        </authorList>
    </citation>
    <scope>IDENTIFICATION</scope>
</reference>
<feature type="coiled-coil region" evidence="1">
    <location>
        <begin position="233"/>
        <end position="267"/>
    </location>
</feature>